<proteinExistence type="predicted"/>
<evidence type="ECO:0000313" key="4">
    <source>
        <dbReference type="EMBL" id="RAJ34416.1"/>
    </source>
</evidence>
<evidence type="ECO:0000256" key="1">
    <source>
        <dbReference type="ARBA" id="ARBA00022857"/>
    </source>
</evidence>
<dbReference type="InterPro" id="IPR013149">
    <property type="entry name" value="ADH-like_C"/>
</dbReference>
<dbReference type="InterPro" id="IPR011032">
    <property type="entry name" value="GroES-like_sf"/>
</dbReference>
<organism evidence="4 5">
    <name type="scientific">Pedobacter cryoconitis</name>
    <dbReference type="NCBI Taxonomy" id="188932"/>
    <lineage>
        <taxon>Bacteria</taxon>
        <taxon>Pseudomonadati</taxon>
        <taxon>Bacteroidota</taxon>
        <taxon>Sphingobacteriia</taxon>
        <taxon>Sphingobacteriales</taxon>
        <taxon>Sphingobacteriaceae</taxon>
        <taxon>Pedobacter</taxon>
    </lineage>
</organism>
<dbReference type="Proteomes" id="UP000249754">
    <property type="component" value="Unassembled WGS sequence"/>
</dbReference>
<dbReference type="EMBL" id="QLLR01000003">
    <property type="protein sequence ID" value="RAJ34416.1"/>
    <property type="molecule type" value="Genomic_DNA"/>
</dbReference>
<keyword evidence="2" id="KW-0560">Oxidoreductase</keyword>
<gene>
    <name evidence="4" type="ORF">LY11_01309</name>
</gene>
<protein>
    <submittedName>
        <fullName evidence="4">NADPH2:quinone reductase</fullName>
    </submittedName>
</protein>
<dbReference type="Pfam" id="PF00107">
    <property type="entry name" value="ADH_zinc_N"/>
    <property type="match status" value="1"/>
</dbReference>
<evidence type="ECO:0000313" key="5">
    <source>
        <dbReference type="Proteomes" id="UP000249754"/>
    </source>
</evidence>
<dbReference type="InterPro" id="IPR047618">
    <property type="entry name" value="QOR-like"/>
</dbReference>
<dbReference type="PANTHER" id="PTHR48106">
    <property type="entry name" value="QUINONE OXIDOREDUCTASE PIG3-RELATED"/>
    <property type="match status" value="1"/>
</dbReference>
<feature type="domain" description="Enoyl reductase (ER)" evidence="3">
    <location>
        <begin position="35"/>
        <end position="342"/>
    </location>
</feature>
<dbReference type="GO" id="GO:0035925">
    <property type="term" value="F:mRNA 3'-UTR AU-rich region binding"/>
    <property type="evidence" value="ECO:0007669"/>
    <property type="project" value="TreeGrafter"/>
</dbReference>
<evidence type="ECO:0000256" key="2">
    <source>
        <dbReference type="ARBA" id="ARBA00023002"/>
    </source>
</evidence>
<sequence length="344" mass="36943">MSRSGATGDYSGHCHTFSYYLNSKYMKALTFSSFGGSEVLEYIEVPKPVLKAGELLLEMKAIGLNFADIYRRKGNYHLSGEPPYIAGYEGAGIVADANNHAEFKVGDRVAFADVPFANAEYVAVPVSHALPIPEAISFETAAAVLLQGLTAQYLATDSHQTKAGDIVLIHAVAGGVGQLLTQITKLLGGTVIGLTSSEEKAAIALQNGADQVYLYSDNWKKQVIVFAAGGVDVVYDSVGSTLQDSFNVTKDCGQVVFFGMSGGDPAFVDPRMLMDGSKTLTGGDLWSYLTSREERVKRSGQLFEWISTKQIMIAEPASFKLADGKAAHDFLESRKSTGKIILIP</sequence>
<reference evidence="4 5" key="1">
    <citation type="submission" date="2018-06" db="EMBL/GenBank/DDBJ databases">
        <title>Genomic Encyclopedia of Archaeal and Bacterial Type Strains, Phase II (KMG-II): from individual species to whole genera.</title>
        <authorList>
            <person name="Goeker M."/>
        </authorList>
    </citation>
    <scope>NUCLEOTIDE SEQUENCE [LARGE SCALE GENOMIC DNA]</scope>
    <source>
        <strain evidence="4 5">DSM 14825</strain>
    </source>
</reference>
<comment type="caution">
    <text evidence="4">The sequence shown here is derived from an EMBL/GenBank/DDBJ whole genome shotgun (WGS) entry which is preliminary data.</text>
</comment>
<dbReference type="InterPro" id="IPR036291">
    <property type="entry name" value="NAD(P)-bd_dom_sf"/>
</dbReference>
<dbReference type="GO" id="GO:0005829">
    <property type="term" value="C:cytosol"/>
    <property type="evidence" value="ECO:0007669"/>
    <property type="project" value="TreeGrafter"/>
</dbReference>
<dbReference type="PANTHER" id="PTHR48106:SF13">
    <property type="entry name" value="QUINONE OXIDOREDUCTASE-RELATED"/>
    <property type="match status" value="1"/>
</dbReference>
<accession>A0A327SYE1</accession>
<dbReference type="GO" id="GO:0003960">
    <property type="term" value="F:quinone reductase (NADPH) activity"/>
    <property type="evidence" value="ECO:0007669"/>
    <property type="project" value="InterPro"/>
</dbReference>
<dbReference type="AlphaFoldDB" id="A0A327SYE1"/>
<dbReference type="GO" id="GO:0070402">
    <property type="term" value="F:NADPH binding"/>
    <property type="evidence" value="ECO:0007669"/>
    <property type="project" value="TreeGrafter"/>
</dbReference>
<evidence type="ECO:0000259" key="3">
    <source>
        <dbReference type="SMART" id="SM00829"/>
    </source>
</evidence>
<dbReference type="Gene3D" id="3.40.50.720">
    <property type="entry name" value="NAD(P)-binding Rossmann-like Domain"/>
    <property type="match status" value="1"/>
</dbReference>
<dbReference type="SUPFAM" id="SSF51735">
    <property type="entry name" value="NAD(P)-binding Rossmann-fold domains"/>
    <property type="match status" value="1"/>
</dbReference>
<name>A0A327SYE1_9SPHI</name>
<dbReference type="SUPFAM" id="SSF50129">
    <property type="entry name" value="GroES-like"/>
    <property type="match status" value="1"/>
</dbReference>
<dbReference type="Pfam" id="PF08240">
    <property type="entry name" value="ADH_N"/>
    <property type="match status" value="1"/>
</dbReference>
<dbReference type="CDD" id="cd05286">
    <property type="entry name" value="QOR2"/>
    <property type="match status" value="1"/>
</dbReference>
<dbReference type="InterPro" id="IPR013154">
    <property type="entry name" value="ADH-like_N"/>
</dbReference>
<dbReference type="InterPro" id="IPR020843">
    <property type="entry name" value="ER"/>
</dbReference>
<keyword evidence="1" id="KW-0521">NADP</keyword>
<dbReference type="Gene3D" id="3.90.180.10">
    <property type="entry name" value="Medium-chain alcohol dehydrogenases, catalytic domain"/>
    <property type="match status" value="1"/>
</dbReference>
<dbReference type="SMART" id="SM00829">
    <property type="entry name" value="PKS_ER"/>
    <property type="match status" value="1"/>
</dbReference>